<dbReference type="Proteomes" id="UP001152795">
    <property type="component" value="Unassembled WGS sequence"/>
</dbReference>
<dbReference type="OrthoDB" id="9068259at2759"/>
<sequence length="144" mass="16307">MTSLSRKEYYANRDSSKIYLFDCFPRWRAFKEQHNLRTDKDVANMLLDGYVTRSLEVCNAETQTDINMRTSELLLSSDMPVTPPMGSRNFPSPVDTSTPSAPSIRRRLLSDRNPIGEETLSASSGERSDDEFGDDFVDFHGATI</sequence>
<proteinExistence type="predicted"/>
<comment type="caution">
    <text evidence="2">The sequence shown here is derived from an EMBL/GenBank/DDBJ whole genome shotgun (WGS) entry which is preliminary data.</text>
</comment>
<evidence type="ECO:0000256" key="1">
    <source>
        <dbReference type="SAM" id="MobiDB-lite"/>
    </source>
</evidence>
<evidence type="ECO:0000313" key="2">
    <source>
        <dbReference type="EMBL" id="CAB4043855.1"/>
    </source>
</evidence>
<dbReference type="AlphaFoldDB" id="A0A6S7KEF6"/>
<dbReference type="EMBL" id="CACRXK020033386">
    <property type="protein sequence ID" value="CAB4043855.1"/>
    <property type="molecule type" value="Genomic_DNA"/>
</dbReference>
<organism evidence="2 3">
    <name type="scientific">Paramuricea clavata</name>
    <name type="common">Red gorgonian</name>
    <name type="synonym">Violescent sea-whip</name>
    <dbReference type="NCBI Taxonomy" id="317549"/>
    <lineage>
        <taxon>Eukaryota</taxon>
        <taxon>Metazoa</taxon>
        <taxon>Cnidaria</taxon>
        <taxon>Anthozoa</taxon>
        <taxon>Octocorallia</taxon>
        <taxon>Malacalcyonacea</taxon>
        <taxon>Plexauridae</taxon>
        <taxon>Paramuricea</taxon>
    </lineage>
</organism>
<name>A0A6S7KEF6_PARCT</name>
<reference evidence="2" key="1">
    <citation type="submission" date="2020-04" db="EMBL/GenBank/DDBJ databases">
        <authorList>
            <person name="Alioto T."/>
            <person name="Alioto T."/>
            <person name="Gomez Garrido J."/>
        </authorList>
    </citation>
    <scope>NUCLEOTIDE SEQUENCE</scope>
    <source>
        <strain evidence="2">A484AB</strain>
    </source>
</reference>
<protein>
    <submittedName>
        <fullName evidence="2">Uncharacterized protein</fullName>
    </submittedName>
</protein>
<evidence type="ECO:0000313" key="3">
    <source>
        <dbReference type="Proteomes" id="UP001152795"/>
    </source>
</evidence>
<feature type="region of interest" description="Disordered" evidence="1">
    <location>
        <begin position="77"/>
        <end position="134"/>
    </location>
</feature>
<keyword evidence="3" id="KW-1185">Reference proteome</keyword>
<accession>A0A6S7KEF6</accession>
<gene>
    <name evidence="2" type="ORF">PACLA_8A079983</name>
</gene>